<dbReference type="PANTHER" id="PTHR10037:SF62">
    <property type="entry name" value="SODIUM CHANNEL PROTEIN 60E"/>
    <property type="match status" value="1"/>
</dbReference>
<evidence type="ECO:0000256" key="6">
    <source>
        <dbReference type="SAM" id="Phobius"/>
    </source>
</evidence>
<feature type="compositionally biased region" description="Gly residues" evidence="5">
    <location>
        <begin position="403"/>
        <end position="412"/>
    </location>
</feature>
<feature type="compositionally biased region" description="Basic and acidic residues" evidence="5">
    <location>
        <begin position="425"/>
        <end position="435"/>
    </location>
</feature>
<organism evidence="8 9">
    <name type="scientific">Chrysophaeum taylorii</name>
    <dbReference type="NCBI Taxonomy" id="2483200"/>
    <lineage>
        <taxon>Eukaryota</taxon>
        <taxon>Sar</taxon>
        <taxon>Stramenopiles</taxon>
        <taxon>Ochrophyta</taxon>
        <taxon>Pelagophyceae</taxon>
        <taxon>Pelagomonadales</taxon>
        <taxon>Pelagomonadaceae</taxon>
        <taxon>Chrysophaeum</taxon>
    </lineage>
</organism>
<dbReference type="PANTHER" id="PTHR10037">
    <property type="entry name" value="VOLTAGE-GATED CATION CHANNEL CALCIUM AND SODIUM"/>
    <property type="match status" value="1"/>
</dbReference>
<dbReference type="EMBL" id="JAQMWT010000002">
    <property type="protein sequence ID" value="KAJ8614588.1"/>
    <property type="molecule type" value="Genomic_DNA"/>
</dbReference>
<evidence type="ECO:0000256" key="1">
    <source>
        <dbReference type="ARBA" id="ARBA00004141"/>
    </source>
</evidence>
<comment type="caution">
    <text evidence="8">The sequence shown here is derived from an EMBL/GenBank/DDBJ whole genome shotgun (WGS) entry which is preliminary data.</text>
</comment>
<dbReference type="InterPro" id="IPR043203">
    <property type="entry name" value="VGCC_Ca_Na"/>
</dbReference>
<evidence type="ECO:0000256" key="3">
    <source>
        <dbReference type="ARBA" id="ARBA00022989"/>
    </source>
</evidence>
<dbReference type="GO" id="GO:0001518">
    <property type="term" value="C:voltage-gated sodium channel complex"/>
    <property type="evidence" value="ECO:0007669"/>
    <property type="project" value="TreeGrafter"/>
</dbReference>
<reference evidence="8" key="1">
    <citation type="submission" date="2023-01" db="EMBL/GenBank/DDBJ databases">
        <title>Metagenome sequencing of chrysophaentin producing Chrysophaeum taylorii.</title>
        <authorList>
            <person name="Davison J."/>
            <person name="Bewley C."/>
        </authorList>
    </citation>
    <scope>NUCLEOTIDE SEQUENCE</scope>
    <source>
        <strain evidence="8">NIES-1699</strain>
    </source>
</reference>
<evidence type="ECO:0000259" key="7">
    <source>
        <dbReference type="Pfam" id="PF00520"/>
    </source>
</evidence>
<feature type="compositionally biased region" description="Basic residues" evidence="5">
    <location>
        <begin position="462"/>
        <end position="471"/>
    </location>
</feature>
<sequence>MAAAVMSLKSKARATKLALARSRGGSGESPADETSPNNPPPPEIKSKSKNKNKNKNKNNASSTTKKIVPAAETSSPPLSILEDPGGGGFWRFKTRCRELYTTLAFQILVAALIIANFVTNIAEKQVWPSGKTQVPSGRHYAAVFGGFELFYNVAFTLELSMNAYSYWFREFWSSGWNVFDFVTVAISWLFQFDLPLPGPLRLMRMVRALRVFRLFKRVKSLRKILESLARAVPGVVNAFLIMLIVMCIYAILAVDFFQTKGRAGDMKFEWCDSGAVPFSRRYETLFNASSGQWYQARVTECPRYYTARGNEFGHEYFGTFFKALYTMFQVLTGDSWSEAIGRPLVANWGPAATGFYFVSFYLLHAVVLINVVVAVLLEKMVEDEDEKDTSFLSSEDDDDDDGGAGAGGGGGASPVETTPLPSFQGRERGRGEDPPRMHAYYYEEYHDHRFRRVSDGTSDRRAPKHHHHAKSSHTIEKLMATVTELRQNIEDIHQGQARILHLLKQQQQQQQQQQRSDAVTPWEGNEEEEEDDEDQVGVAPPERE</sequence>
<feature type="transmembrane region" description="Helical" evidence="6">
    <location>
        <begin position="227"/>
        <end position="252"/>
    </location>
</feature>
<gene>
    <name evidence="8" type="ORF">CTAYLR_004968</name>
</gene>
<feature type="transmembrane region" description="Helical" evidence="6">
    <location>
        <begin position="354"/>
        <end position="377"/>
    </location>
</feature>
<feature type="compositionally biased region" description="Basic residues" evidence="5">
    <location>
        <begin position="47"/>
        <end position="56"/>
    </location>
</feature>
<feature type="transmembrane region" description="Helical" evidence="6">
    <location>
        <begin position="139"/>
        <end position="159"/>
    </location>
</feature>
<dbReference type="Pfam" id="PF00520">
    <property type="entry name" value="Ion_trans"/>
    <property type="match status" value="1"/>
</dbReference>
<dbReference type="Proteomes" id="UP001230188">
    <property type="component" value="Unassembled WGS sequence"/>
</dbReference>
<evidence type="ECO:0000256" key="2">
    <source>
        <dbReference type="ARBA" id="ARBA00022692"/>
    </source>
</evidence>
<comment type="subcellular location">
    <subcellularLocation>
        <location evidence="1">Membrane</location>
        <topology evidence="1">Multi-pass membrane protein</topology>
    </subcellularLocation>
</comment>
<feature type="compositionally biased region" description="Acidic residues" evidence="5">
    <location>
        <begin position="524"/>
        <end position="535"/>
    </location>
</feature>
<feature type="compositionally biased region" description="Low complexity" evidence="5">
    <location>
        <begin position="57"/>
        <end position="66"/>
    </location>
</feature>
<keyword evidence="3 6" id="KW-1133">Transmembrane helix</keyword>
<evidence type="ECO:0000256" key="4">
    <source>
        <dbReference type="ARBA" id="ARBA00023136"/>
    </source>
</evidence>
<feature type="transmembrane region" description="Helical" evidence="6">
    <location>
        <begin position="99"/>
        <end position="119"/>
    </location>
</feature>
<feature type="region of interest" description="Disordered" evidence="5">
    <location>
        <begin position="387"/>
        <end position="435"/>
    </location>
</feature>
<keyword evidence="4 6" id="KW-0472">Membrane</keyword>
<dbReference type="Gene3D" id="1.20.120.350">
    <property type="entry name" value="Voltage-gated potassium channels. Chain C"/>
    <property type="match status" value="1"/>
</dbReference>
<dbReference type="InterPro" id="IPR027359">
    <property type="entry name" value="Volt_channel_dom_sf"/>
</dbReference>
<feature type="transmembrane region" description="Helical" evidence="6">
    <location>
        <begin position="171"/>
        <end position="190"/>
    </location>
</feature>
<feature type="domain" description="Ion transport" evidence="7">
    <location>
        <begin position="104"/>
        <end position="386"/>
    </location>
</feature>
<evidence type="ECO:0000256" key="5">
    <source>
        <dbReference type="SAM" id="MobiDB-lite"/>
    </source>
</evidence>
<dbReference type="Gene3D" id="1.10.287.70">
    <property type="match status" value="1"/>
</dbReference>
<feature type="region of interest" description="Disordered" evidence="5">
    <location>
        <begin position="1"/>
        <end position="79"/>
    </location>
</feature>
<keyword evidence="2 6" id="KW-0812">Transmembrane</keyword>
<dbReference type="GO" id="GO:0005248">
    <property type="term" value="F:voltage-gated sodium channel activity"/>
    <property type="evidence" value="ECO:0007669"/>
    <property type="project" value="TreeGrafter"/>
</dbReference>
<proteinExistence type="predicted"/>
<dbReference type="InterPro" id="IPR005821">
    <property type="entry name" value="Ion_trans_dom"/>
</dbReference>
<evidence type="ECO:0000313" key="8">
    <source>
        <dbReference type="EMBL" id="KAJ8614588.1"/>
    </source>
</evidence>
<feature type="region of interest" description="Disordered" evidence="5">
    <location>
        <begin position="454"/>
        <end position="473"/>
    </location>
</feature>
<feature type="compositionally biased region" description="Low complexity" evidence="5">
    <location>
        <begin position="505"/>
        <end position="514"/>
    </location>
</feature>
<feature type="region of interest" description="Disordered" evidence="5">
    <location>
        <begin position="503"/>
        <end position="544"/>
    </location>
</feature>
<protein>
    <recommendedName>
        <fullName evidence="7">Ion transport domain-containing protein</fullName>
    </recommendedName>
</protein>
<name>A0AAD7UQ73_9STRA</name>
<accession>A0AAD7UQ73</accession>
<keyword evidence="9" id="KW-1185">Reference proteome</keyword>
<dbReference type="AlphaFoldDB" id="A0AAD7UQ73"/>
<dbReference type="SUPFAM" id="SSF81324">
    <property type="entry name" value="Voltage-gated potassium channels"/>
    <property type="match status" value="1"/>
</dbReference>
<evidence type="ECO:0000313" key="9">
    <source>
        <dbReference type="Proteomes" id="UP001230188"/>
    </source>
</evidence>